<name>W0EA83_9FIRM</name>
<comment type="similarity">
    <text evidence="1">Belongs to the transglycosylase Slt family.</text>
</comment>
<organism evidence="3 4">
    <name type="scientific">Desulfitobacterium metallireducens DSM 15288</name>
    <dbReference type="NCBI Taxonomy" id="871968"/>
    <lineage>
        <taxon>Bacteria</taxon>
        <taxon>Bacillati</taxon>
        <taxon>Bacillota</taxon>
        <taxon>Clostridia</taxon>
        <taxon>Eubacteriales</taxon>
        <taxon>Desulfitobacteriaceae</taxon>
        <taxon>Desulfitobacterium</taxon>
    </lineage>
</organism>
<dbReference type="Gene3D" id="1.10.530.10">
    <property type="match status" value="1"/>
</dbReference>
<dbReference type="OrthoDB" id="9815002at2"/>
<dbReference type="GO" id="GO:0000270">
    <property type="term" value="P:peptidoglycan metabolic process"/>
    <property type="evidence" value="ECO:0007669"/>
    <property type="project" value="InterPro"/>
</dbReference>
<dbReference type="GO" id="GO:0016020">
    <property type="term" value="C:membrane"/>
    <property type="evidence" value="ECO:0007669"/>
    <property type="project" value="InterPro"/>
</dbReference>
<dbReference type="InterPro" id="IPR000189">
    <property type="entry name" value="Transglyc_AS"/>
</dbReference>
<dbReference type="InterPro" id="IPR023346">
    <property type="entry name" value="Lysozyme-like_dom_sf"/>
</dbReference>
<dbReference type="PROSITE" id="PS00922">
    <property type="entry name" value="TRANSGLYCOSYLASE"/>
    <property type="match status" value="1"/>
</dbReference>
<dbReference type="RefSeq" id="WP_006716688.1">
    <property type="nucleotide sequence ID" value="NZ_CP007032.1"/>
</dbReference>
<sequence length="230" mass="24152">MNVADMLLLFQLQNMNQAWQNSSGTPSTPAADSSQALLFATLLESALAGQDQNANSSAILGALSSGLGSASRYQSYQTFSLQNSPGFNTIQQAYAVGGSGNSDIESLIAQVGQKYGVDSNLIRQVVLAESGFDPGAVSQAGAMGLMQLMPGTAQSYGVTNPMDPAQNLDGGTHFLRDLLDRFKGNVPLAVAAYNAGPGAVDKYQGIPPYQETQNYVQKIMNGIGKFDIEA</sequence>
<protein>
    <submittedName>
        <fullName evidence="3">Transglycosylase</fullName>
    </submittedName>
</protein>
<dbReference type="EMBL" id="CP007032">
    <property type="protein sequence ID" value="AHF07760.1"/>
    <property type="molecule type" value="Genomic_DNA"/>
</dbReference>
<dbReference type="Proteomes" id="UP000010847">
    <property type="component" value="Chromosome"/>
</dbReference>
<proteinExistence type="inferred from homology"/>
<dbReference type="HOGENOM" id="CLU_065765_4_1_9"/>
<reference evidence="3 4" key="1">
    <citation type="submission" date="2013-12" db="EMBL/GenBank/DDBJ databases">
        <authorList>
            <consortium name="DOE Joint Genome Institute"/>
            <person name="Smidt H."/>
            <person name="Huntemann M."/>
            <person name="Han J."/>
            <person name="Chen A."/>
            <person name="Kyrpides N."/>
            <person name="Mavromatis K."/>
            <person name="Markowitz V."/>
            <person name="Palaniappan K."/>
            <person name="Ivanova N."/>
            <person name="Schaumberg A."/>
            <person name="Pati A."/>
            <person name="Liolios K."/>
            <person name="Nordberg H.P."/>
            <person name="Cantor M.N."/>
            <person name="Hua S.X."/>
            <person name="Woyke T."/>
        </authorList>
    </citation>
    <scope>NUCLEOTIDE SEQUENCE [LARGE SCALE GENOMIC DNA]</scope>
    <source>
        <strain evidence="4">DSM 15288</strain>
    </source>
</reference>
<dbReference type="InterPro" id="IPR008258">
    <property type="entry name" value="Transglycosylase_SLT_dom_1"/>
</dbReference>
<dbReference type="Pfam" id="PF01464">
    <property type="entry name" value="SLT"/>
    <property type="match status" value="1"/>
</dbReference>
<gene>
    <name evidence="3" type="ORF">DESME_12565</name>
</gene>
<keyword evidence="4" id="KW-1185">Reference proteome</keyword>
<dbReference type="SUPFAM" id="SSF53955">
    <property type="entry name" value="Lysozyme-like"/>
    <property type="match status" value="1"/>
</dbReference>
<evidence type="ECO:0000256" key="1">
    <source>
        <dbReference type="ARBA" id="ARBA00007734"/>
    </source>
</evidence>
<dbReference type="PANTHER" id="PTHR37423:SF2">
    <property type="entry name" value="MEMBRANE-BOUND LYTIC MUREIN TRANSGLYCOSYLASE C"/>
    <property type="match status" value="1"/>
</dbReference>
<evidence type="ECO:0000313" key="3">
    <source>
        <dbReference type="EMBL" id="AHF07760.1"/>
    </source>
</evidence>
<dbReference type="AlphaFoldDB" id="W0EA83"/>
<dbReference type="CDD" id="cd00254">
    <property type="entry name" value="LT-like"/>
    <property type="match status" value="1"/>
</dbReference>
<dbReference type="STRING" id="871968.DESME_12565"/>
<dbReference type="eggNOG" id="COG0741">
    <property type="taxonomic scope" value="Bacteria"/>
</dbReference>
<evidence type="ECO:0000259" key="2">
    <source>
        <dbReference type="Pfam" id="PF01464"/>
    </source>
</evidence>
<accession>W0EA83</accession>
<dbReference type="KEGG" id="dmt:DESME_12565"/>
<evidence type="ECO:0000313" key="4">
    <source>
        <dbReference type="Proteomes" id="UP000010847"/>
    </source>
</evidence>
<dbReference type="GO" id="GO:0008933">
    <property type="term" value="F:peptidoglycan lytic transglycosylase activity"/>
    <property type="evidence" value="ECO:0007669"/>
    <property type="project" value="InterPro"/>
</dbReference>
<feature type="domain" description="Transglycosylase SLT" evidence="2">
    <location>
        <begin position="107"/>
        <end position="214"/>
    </location>
</feature>
<dbReference type="PANTHER" id="PTHR37423">
    <property type="entry name" value="SOLUBLE LYTIC MUREIN TRANSGLYCOSYLASE-RELATED"/>
    <property type="match status" value="1"/>
</dbReference>